<comment type="caution">
    <text evidence="1">The sequence shown here is derived from an EMBL/GenBank/DDBJ whole genome shotgun (WGS) entry which is preliminary data.</text>
</comment>
<dbReference type="PANTHER" id="PTHR34180:SF1">
    <property type="entry name" value="BETA-ALANYL-DOPAMINE_CARCININE HYDROLASE"/>
    <property type="match status" value="1"/>
</dbReference>
<dbReference type="NCBIfam" id="NF040521">
    <property type="entry name" value="C45_proenzyme"/>
    <property type="match status" value="1"/>
</dbReference>
<dbReference type="Gene3D" id="3.60.60.10">
    <property type="entry name" value="Penicillin V Acylase, Chain A"/>
    <property type="match status" value="2"/>
</dbReference>
<dbReference type="AlphaFoldDB" id="A0A6V8HIB6"/>
<dbReference type="PANTHER" id="PTHR34180">
    <property type="entry name" value="PEPTIDASE C45"/>
    <property type="match status" value="1"/>
</dbReference>
<dbReference type="EMBL" id="DF933837">
    <property type="protein sequence ID" value="GAM41175.1"/>
    <property type="molecule type" value="Genomic_DNA"/>
</dbReference>
<dbReference type="Gene3D" id="1.10.10.2120">
    <property type="match status" value="1"/>
</dbReference>
<organism evidence="1 2">
    <name type="scientific">Talaromyces pinophilus</name>
    <name type="common">Penicillium pinophilum</name>
    <dbReference type="NCBI Taxonomy" id="128442"/>
    <lineage>
        <taxon>Eukaryota</taxon>
        <taxon>Fungi</taxon>
        <taxon>Dikarya</taxon>
        <taxon>Ascomycota</taxon>
        <taxon>Pezizomycotina</taxon>
        <taxon>Eurotiomycetes</taxon>
        <taxon>Eurotiomycetidae</taxon>
        <taxon>Eurotiales</taxon>
        <taxon>Trichocomaceae</taxon>
        <taxon>Talaromyces</taxon>
        <taxon>Talaromyces sect. Talaromyces</taxon>
    </lineage>
</organism>
<evidence type="ECO:0000313" key="1">
    <source>
        <dbReference type="EMBL" id="GAM41175.1"/>
    </source>
</evidence>
<dbReference type="InterPro" id="IPR047801">
    <property type="entry name" value="Peptidase_C45"/>
</dbReference>
<protein>
    <submittedName>
        <fullName evidence="1">Uncharacterized protein</fullName>
    </submittedName>
</protein>
<proteinExistence type="predicted"/>
<name>A0A6V8HIB6_TALPI</name>
<reference evidence="2" key="1">
    <citation type="journal article" date="2015" name="Genome Announc.">
        <title>Draft genome sequence of Talaromyces cellulolyticus strain Y-94, a source of lignocellulosic biomass-degrading enzymes.</title>
        <authorList>
            <person name="Fujii T."/>
            <person name="Koike H."/>
            <person name="Sawayama S."/>
            <person name="Yano S."/>
            <person name="Inoue H."/>
        </authorList>
    </citation>
    <scope>NUCLEOTIDE SEQUENCE [LARGE SCALE GENOMIC DNA]</scope>
    <source>
        <strain evidence="2">Y-94</strain>
    </source>
</reference>
<sequence>MTDIPVHYQHVVVSGTPWERGTSHGTQARSKIQTNVNRYKTSSFLPPREDCVRYINESYLPAIQALFPDGLEEMKGIASGALVELQDVLLLNARYDLARLTGHKVGECTSVSYLGPDGSAIVAQNWDMSAWLHDLDTIIILESHMNPTDEPDSATSSGPRRIIALTEAGQLARSGMNSRGLGLCANSLWTSEDGIPFRPCLPHSLARSMYLHCPNFAAGLKAISTFPRHVSGNLMVASLDLAMDIELTPSRKYTLHPEAVDIGHGHDNFNLLITHANHYNHPALTHADISRPIDTYPGGSSLFRDKRLARLLKTYLRYSMKDLVLSRIEEQKLQVSTTKRLSPPATPPVKEHNAGRIEVGDRLNLAPEVQPDINLKNLSSSQQISQHVLTVKDLKTAFSDHASYPRSLCEHAEKGAERYGAASSGDQTMTVACVIYDLREGEMHVSTGNPCQGEHVWRKFAIKMEVATKSNI</sequence>
<accession>A0A6V8HIB6</accession>
<evidence type="ECO:0000313" key="2">
    <source>
        <dbReference type="Proteomes" id="UP000053095"/>
    </source>
</evidence>
<gene>
    <name evidence="1" type="ORF">TCE0_041f14103</name>
</gene>
<dbReference type="InterPro" id="IPR047794">
    <property type="entry name" value="C45_proenzyme-like"/>
</dbReference>
<keyword evidence="2" id="KW-1185">Reference proteome</keyword>
<dbReference type="Proteomes" id="UP000053095">
    <property type="component" value="Unassembled WGS sequence"/>
</dbReference>